<comment type="caution">
    <text evidence="3">The sequence shown here is derived from an EMBL/GenBank/DDBJ whole genome shotgun (WGS) entry which is preliminary data.</text>
</comment>
<feature type="signal peptide" evidence="2">
    <location>
        <begin position="1"/>
        <end position="26"/>
    </location>
</feature>
<protein>
    <submittedName>
        <fullName evidence="3">Uncharacterized protein</fullName>
    </submittedName>
</protein>
<sequence length="199" mass="21921">MRVIISCGCLSAVTFLLVACTTLSYSSPESVDLSGTWLVDESLSERVMMRPPRDSKQRGDRDGGSKPRKRTRPEGGGGMRSSESGGPAGRYDVDDYTAAQVLTPAAANSSELMIEHVPESMGIRYQNGKYRDIDWGKTAQGNRKMTAGWQGPKLIIETSARRGAITETFSLNETRNTLTIVYDVNGNEFVRVYRRLSKS</sequence>
<dbReference type="RefSeq" id="WP_189401082.1">
    <property type="nucleotide sequence ID" value="NZ_BMXA01000003.1"/>
</dbReference>
<dbReference type="PROSITE" id="PS51257">
    <property type="entry name" value="PROKAR_LIPOPROTEIN"/>
    <property type="match status" value="1"/>
</dbReference>
<accession>A0A918RWP2</accession>
<feature type="region of interest" description="Disordered" evidence="1">
    <location>
        <begin position="45"/>
        <end position="90"/>
    </location>
</feature>
<keyword evidence="2" id="KW-0732">Signal</keyword>
<proteinExistence type="predicted"/>
<dbReference type="AlphaFoldDB" id="A0A918RWP2"/>
<evidence type="ECO:0000256" key="2">
    <source>
        <dbReference type="SAM" id="SignalP"/>
    </source>
</evidence>
<reference evidence="3" key="2">
    <citation type="submission" date="2020-09" db="EMBL/GenBank/DDBJ databases">
        <authorList>
            <person name="Sun Q."/>
            <person name="Kim S."/>
        </authorList>
    </citation>
    <scope>NUCLEOTIDE SEQUENCE</scope>
    <source>
        <strain evidence="3">KCTC 12711</strain>
    </source>
</reference>
<dbReference type="EMBL" id="BMXA01000003">
    <property type="protein sequence ID" value="GHA12260.1"/>
    <property type="molecule type" value="Genomic_DNA"/>
</dbReference>
<organism evidence="3 4">
    <name type="scientific">Arenicella chitinivorans</name>
    <dbReference type="NCBI Taxonomy" id="1329800"/>
    <lineage>
        <taxon>Bacteria</taxon>
        <taxon>Pseudomonadati</taxon>
        <taxon>Pseudomonadota</taxon>
        <taxon>Gammaproteobacteria</taxon>
        <taxon>Arenicellales</taxon>
        <taxon>Arenicellaceae</taxon>
        <taxon>Arenicella</taxon>
    </lineage>
</organism>
<gene>
    <name evidence="3" type="ORF">GCM10008090_22680</name>
</gene>
<evidence type="ECO:0000313" key="3">
    <source>
        <dbReference type="EMBL" id="GHA12260.1"/>
    </source>
</evidence>
<reference evidence="3" key="1">
    <citation type="journal article" date="2014" name="Int. J. Syst. Evol. Microbiol.">
        <title>Complete genome sequence of Corynebacterium casei LMG S-19264T (=DSM 44701T), isolated from a smear-ripened cheese.</title>
        <authorList>
            <consortium name="US DOE Joint Genome Institute (JGI-PGF)"/>
            <person name="Walter F."/>
            <person name="Albersmeier A."/>
            <person name="Kalinowski J."/>
            <person name="Ruckert C."/>
        </authorList>
    </citation>
    <scope>NUCLEOTIDE SEQUENCE</scope>
    <source>
        <strain evidence="3">KCTC 12711</strain>
    </source>
</reference>
<feature type="compositionally biased region" description="Basic and acidic residues" evidence="1">
    <location>
        <begin position="45"/>
        <end position="65"/>
    </location>
</feature>
<evidence type="ECO:0000256" key="1">
    <source>
        <dbReference type="SAM" id="MobiDB-lite"/>
    </source>
</evidence>
<dbReference type="Proteomes" id="UP000614811">
    <property type="component" value="Unassembled WGS sequence"/>
</dbReference>
<evidence type="ECO:0000313" key="4">
    <source>
        <dbReference type="Proteomes" id="UP000614811"/>
    </source>
</evidence>
<name>A0A918RWP2_9GAMM</name>
<keyword evidence="4" id="KW-1185">Reference proteome</keyword>
<feature type="chain" id="PRO_5037203243" evidence="2">
    <location>
        <begin position="27"/>
        <end position="199"/>
    </location>
</feature>